<dbReference type="Proteomes" id="UP000695023">
    <property type="component" value="Unplaced"/>
</dbReference>
<keyword evidence="4" id="KW-0479">Metal-binding</keyword>
<dbReference type="InterPro" id="IPR003604">
    <property type="entry name" value="Matrin/U1-like-C_Znf_C2H2"/>
</dbReference>
<accession>A0A3B4FJM7</accession>
<dbReference type="Ensembl" id="ENSPNYT00000011000.1">
    <property type="protein sequence ID" value="ENSPNYP00000010737.1"/>
    <property type="gene ID" value="ENSPNYG00000008154.1"/>
</dbReference>
<dbReference type="Gene3D" id="3.30.160.60">
    <property type="entry name" value="Classic Zinc Finger"/>
    <property type="match status" value="4"/>
</dbReference>
<dbReference type="GO" id="GO:0003723">
    <property type="term" value="F:RNA binding"/>
    <property type="evidence" value="ECO:0007669"/>
    <property type="project" value="UniProtKB-KW"/>
</dbReference>
<evidence type="ECO:0000256" key="7">
    <source>
        <dbReference type="ARBA" id="ARBA00022833"/>
    </source>
</evidence>
<sequence length="311" mass="34663">MAVAMQTDDFPYLPSGPAEINKMIKEHGDLFSDSQCKVCSAVLISESQKLTHYQSKKHANKVRRYLSIQNEKEPALKKLKPLTSDSDCNNGDTDRFKVCHVCNMTFSAPVVAESHYQGKVHAKNLRLKAVGPQALVNSQIAPTPQLKKKPADDSSGTPVTGNNNNPDRFCSICQASFNNPLMAQQHYVGKKHRKQMTKLKLMETYGPSTAPASTINGYPCTICNIELNSVEQYQSHISGAKHKNQVKKSSMKITENKHPADQSYSSDNQYAAPDGQYPPEEEQFGRDDNYVGGNNQYAPEDTAYTEEYQYT</sequence>
<dbReference type="InterPro" id="IPR051868">
    <property type="entry name" value="ZN346_ZMAT4"/>
</dbReference>
<keyword evidence="6" id="KW-0863">Zinc-finger</keyword>
<keyword evidence="8" id="KW-0694">RNA-binding</keyword>
<keyword evidence="9" id="KW-0539">Nucleus</keyword>
<dbReference type="OrthoDB" id="1925236at2759"/>
<reference evidence="15" key="2">
    <citation type="submission" date="2025-04" db="UniProtKB">
        <authorList>
            <consortium name="RefSeq"/>
        </authorList>
    </citation>
    <scope>IDENTIFICATION</scope>
</reference>
<evidence type="ECO:0000256" key="10">
    <source>
        <dbReference type="ARBA" id="ARBA00039634"/>
    </source>
</evidence>
<feature type="region of interest" description="Disordered" evidence="11">
    <location>
        <begin position="138"/>
        <end position="163"/>
    </location>
</feature>
<protein>
    <recommendedName>
        <fullName evidence="10">Zinc finger protein 346</fullName>
    </recommendedName>
</protein>
<evidence type="ECO:0000256" key="11">
    <source>
        <dbReference type="SAM" id="MobiDB-lite"/>
    </source>
</evidence>
<dbReference type="SUPFAM" id="SSF57667">
    <property type="entry name" value="beta-beta-alpha zinc fingers"/>
    <property type="match status" value="4"/>
</dbReference>
<dbReference type="CTD" id="23567"/>
<keyword evidence="7" id="KW-0862">Zinc</keyword>
<gene>
    <name evidence="15" type="primary">znf346</name>
</gene>
<evidence type="ECO:0000313" key="14">
    <source>
        <dbReference type="Proteomes" id="UP000695023"/>
    </source>
</evidence>
<dbReference type="GO" id="GO:0008270">
    <property type="term" value="F:zinc ion binding"/>
    <property type="evidence" value="ECO:0007669"/>
    <property type="project" value="UniProtKB-KW"/>
</dbReference>
<evidence type="ECO:0000256" key="4">
    <source>
        <dbReference type="ARBA" id="ARBA00022723"/>
    </source>
</evidence>
<dbReference type="GO" id="GO:0005737">
    <property type="term" value="C:cytoplasm"/>
    <property type="evidence" value="ECO:0007669"/>
    <property type="project" value="UniProtKB-SubCell"/>
</dbReference>
<dbReference type="SMART" id="SM00451">
    <property type="entry name" value="ZnF_U1"/>
    <property type="match status" value="4"/>
</dbReference>
<dbReference type="InterPro" id="IPR013087">
    <property type="entry name" value="Znf_C2H2_type"/>
</dbReference>
<evidence type="ECO:0000256" key="6">
    <source>
        <dbReference type="ARBA" id="ARBA00022771"/>
    </source>
</evidence>
<evidence type="ECO:0000256" key="1">
    <source>
        <dbReference type="ARBA" id="ARBA00004123"/>
    </source>
</evidence>
<dbReference type="GeneTree" id="ENSGT00940000159101"/>
<proteinExistence type="predicted"/>
<evidence type="ECO:0000256" key="9">
    <source>
        <dbReference type="ARBA" id="ARBA00023242"/>
    </source>
</evidence>
<keyword evidence="14" id="KW-1185">Reference proteome</keyword>
<feature type="region of interest" description="Disordered" evidence="11">
    <location>
        <begin position="238"/>
        <end position="311"/>
    </location>
</feature>
<feature type="domain" description="C2H2-type" evidence="12">
    <location>
        <begin position="99"/>
        <end position="121"/>
    </location>
</feature>
<dbReference type="PANTHER" id="PTHR46144:SF5">
    <property type="entry name" value="ZINC FINGER PROTEIN 346"/>
    <property type="match status" value="1"/>
</dbReference>
<feature type="domain" description="C2H2-type" evidence="12">
    <location>
        <begin position="220"/>
        <end position="242"/>
    </location>
</feature>
<evidence type="ECO:0000256" key="2">
    <source>
        <dbReference type="ARBA" id="ARBA00004496"/>
    </source>
</evidence>
<evidence type="ECO:0000259" key="12">
    <source>
        <dbReference type="PROSITE" id="PS00028"/>
    </source>
</evidence>
<reference evidence="13" key="1">
    <citation type="submission" date="2023-09" db="UniProtKB">
        <authorList>
            <consortium name="Ensembl"/>
        </authorList>
    </citation>
    <scope>IDENTIFICATION</scope>
</reference>
<evidence type="ECO:0000313" key="15">
    <source>
        <dbReference type="RefSeq" id="XP_005748366.1"/>
    </source>
</evidence>
<feature type="compositionally biased region" description="Polar residues" evidence="11">
    <location>
        <begin position="154"/>
        <end position="163"/>
    </location>
</feature>
<comment type="subcellular location">
    <subcellularLocation>
        <location evidence="2">Cytoplasm</location>
    </subcellularLocation>
    <subcellularLocation>
        <location evidence="1">Nucleus</location>
    </subcellularLocation>
</comment>
<name>A0A3B4FJM7_9CICH</name>
<dbReference type="STRING" id="303518.ENSPNYP00000010737"/>
<dbReference type="GeneID" id="102193614"/>
<dbReference type="GO" id="GO:0005634">
    <property type="term" value="C:nucleus"/>
    <property type="evidence" value="ECO:0007669"/>
    <property type="project" value="UniProtKB-SubCell"/>
</dbReference>
<evidence type="ECO:0000256" key="3">
    <source>
        <dbReference type="ARBA" id="ARBA00022490"/>
    </source>
</evidence>
<organism evidence="13">
    <name type="scientific">Pundamilia nyererei</name>
    <dbReference type="NCBI Taxonomy" id="303518"/>
    <lineage>
        <taxon>Eukaryota</taxon>
        <taxon>Metazoa</taxon>
        <taxon>Chordata</taxon>
        <taxon>Craniata</taxon>
        <taxon>Vertebrata</taxon>
        <taxon>Euteleostomi</taxon>
        <taxon>Actinopterygii</taxon>
        <taxon>Neopterygii</taxon>
        <taxon>Teleostei</taxon>
        <taxon>Neoteleostei</taxon>
        <taxon>Acanthomorphata</taxon>
        <taxon>Ovalentaria</taxon>
        <taxon>Cichlomorphae</taxon>
        <taxon>Cichliformes</taxon>
        <taxon>Cichlidae</taxon>
        <taxon>African cichlids</taxon>
        <taxon>Pseudocrenilabrinae</taxon>
        <taxon>Haplochromini</taxon>
        <taxon>Pundamilia</taxon>
    </lineage>
</organism>
<dbReference type="RefSeq" id="XP_005748366.1">
    <property type="nucleotide sequence ID" value="XM_005748309.2"/>
</dbReference>
<dbReference type="Pfam" id="PF12874">
    <property type="entry name" value="zf-met"/>
    <property type="match status" value="4"/>
</dbReference>
<dbReference type="AlphaFoldDB" id="A0A3B4FJM7"/>
<dbReference type="PANTHER" id="PTHR46144">
    <property type="entry name" value="ZINC FINGER PROTEIN 385B-LIKE"/>
    <property type="match status" value="1"/>
</dbReference>
<keyword evidence="3" id="KW-0963">Cytoplasm</keyword>
<evidence type="ECO:0000313" key="13">
    <source>
        <dbReference type="Ensembl" id="ENSPNYP00000010737.1"/>
    </source>
</evidence>
<keyword evidence="5" id="KW-0677">Repeat</keyword>
<feature type="compositionally biased region" description="Basic residues" evidence="11">
    <location>
        <begin position="239"/>
        <end position="250"/>
    </location>
</feature>
<dbReference type="SMART" id="SM00355">
    <property type="entry name" value="ZnF_C2H2"/>
    <property type="match status" value="4"/>
</dbReference>
<evidence type="ECO:0000256" key="8">
    <source>
        <dbReference type="ARBA" id="ARBA00022884"/>
    </source>
</evidence>
<dbReference type="PROSITE" id="PS00028">
    <property type="entry name" value="ZINC_FINGER_C2H2_1"/>
    <property type="match status" value="2"/>
</dbReference>
<dbReference type="InterPro" id="IPR036236">
    <property type="entry name" value="Znf_C2H2_sf"/>
</dbReference>
<evidence type="ECO:0000256" key="5">
    <source>
        <dbReference type="ARBA" id="ARBA00022737"/>
    </source>
</evidence>